<evidence type="ECO:0000256" key="4">
    <source>
        <dbReference type="ARBA" id="ARBA00022197"/>
    </source>
</evidence>
<dbReference type="Proteomes" id="UP000054350">
    <property type="component" value="Unassembled WGS sequence"/>
</dbReference>
<evidence type="ECO:0000256" key="10">
    <source>
        <dbReference type="ARBA" id="ARBA00022846"/>
    </source>
</evidence>
<evidence type="ECO:0000256" key="15">
    <source>
        <dbReference type="ARBA" id="ARBA00023212"/>
    </source>
</evidence>
<dbReference type="Gene3D" id="1.10.472.130">
    <property type="match status" value="1"/>
</dbReference>
<dbReference type="InterPro" id="IPR024743">
    <property type="entry name" value="Dynein_HC_stalk"/>
</dbReference>
<dbReference type="FunFam" id="1.10.287.2620:FF:000002">
    <property type="entry name" value="Dynein heavy chain 2, axonemal"/>
    <property type="match status" value="1"/>
</dbReference>
<dbReference type="GO" id="GO:0031514">
    <property type="term" value="C:motile cilium"/>
    <property type="evidence" value="ECO:0007669"/>
    <property type="project" value="UniProtKB-SubCell"/>
</dbReference>
<dbReference type="GO" id="GO:0005874">
    <property type="term" value="C:microtubule"/>
    <property type="evidence" value="ECO:0007669"/>
    <property type="project" value="UniProtKB-KW"/>
</dbReference>
<dbReference type="Pfam" id="PF12775">
    <property type="entry name" value="AAA_7"/>
    <property type="match status" value="1"/>
</dbReference>
<dbReference type="Gene3D" id="1.10.8.720">
    <property type="entry name" value="Region D6 of dynein motor"/>
    <property type="match status" value="1"/>
</dbReference>
<dbReference type="Pfam" id="PF12777">
    <property type="entry name" value="MT"/>
    <property type="match status" value="1"/>
</dbReference>
<keyword evidence="9" id="KW-0067">ATP-binding</keyword>
<dbReference type="InterPro" id="IPR041658">
    <property type="entry name" value="AAA_lid_11"/>
</dbReference>
<dbReference type="FunFam" id="1.20.58.1120:FF:000001">
    <property type="entry name" value="dynein heavy chain 2, axonemal"/>
    <property type="match status" value="1"/>
</dbReference>
<feature type="region of interest" description="Disordered" evidence="22">
    <location>
        <begin position="1"/>
        <end position="105"/>
    </location>
</feature>
<protein>
    <recommendedName>
        <fullName evidence="4">Dynein heavy chain, cytoplasmic</fullName>
    </recommendedName>
    <alternativeName>
        <fullName evidence="17">Dynein heavy chain, cytosolic</fullName>
    </alternativeName>
    <alternativeName>
        <fullName evidence="20">Dynein-1, subspecies f</fullName>
    </alternativeName>
</protein>
<keyword evidence="7" id="KW-0677">Repeat</keyword>
<dbReference type="Pfam" id="PF08385">
    <property type="entry name" value="DHC_N1"/>
    <property type="match status" value="1"/>
</dbReference>
<dbReference type="Gene3D" id="1.10.287.2620">
    <property type="match status" value="1"/>
</dbReference>
<evidence type="ECO:0000313" key="24">
    <source>
        <dbReference type="EMBL" id="KNE58509.1"/>
    </source>
</evidence>
<dbReference type="InterPro" id="IPR004273">
    <property type="entry name" value="Dynein_heavy_D6_P-loop"/>
</dbReference>
<dbReference type="InterPro" id="IPR013594">
    <property type="entry name" value="Dynein_heavy_tail"/>
</dbReference>
<dbReference type="FunFam" id="3.40.50.300:FF:002141">
    <property type="entry name" value="Dynein heavy chain"/>
    <property type="match status" value="1"/>
</dbReference>
<keyword evidence="15" id="KW-0206">Cytoskeleton</keyword>
<evidence type="ECO:0000256" key="11">
    <source>
        <dbReference type="ARBA" id="ARBA00023017"/>
    </source>
</evidence>
<keyword evidence="6" id="KW-0493">Microtubule</keyword>
<dbReference type="Pfam" id="PF18199">
    <property type="entry name" value="Dynein_C"/>
    <property type="match status" value="1"/>
</dbReference>
<sequence length="4587" mass="515428">MLRDDPAAAVAANGTGSDAPAPAPAPAPTTNMVPHRPSAPATAAPSVRSSRAKLNSSRRASAAATPKNGTGAAPSRAMSSSLPSTAPPDGVADSAPSVNGTDSASGSLAAVVDGIDGAPAQGPPAPSISPEEVAAAMAAAADARAREDAAAAYAALEARFLKLITLTGFHPRDHWTPAHADLLRSFAHDSAQRRLILYMDAVPTPHLVMGDTLPTSKVHELMYVLRNVTPATTAPGSTIDLDEAPLMAATLTRRVQYGTIARSVLDSLVVLMNGVYVPLFLDNRGWPDTVRKDFAGQLHKFMAVLTDTAFHSQGHTVLYVPKERLPSPQEVATSSNSKDVIQRLESLLVHWTRQIKEVINNQNTSETSENSGPLEEIEFWRSRCVDLSGIAAQINRQEVQQIIAVLEVAKSSYLDQFSRLSNLIQEGHQQAQDNLKFLSLLSGPCKELAAAEPAAVGRCLPKVLQYIRIIWGNSKHYHTKERMTSLLRKISNEIIRRCCAKISLHEIFFGNTQASIQSLQDSVACGEQWKQTYMKMVAHVAQYAKKPWDFDHSSIFAQVDAFVQRCRDLLELCEGQMQFARKLTPDGKKLPIPVFGGSKGADIGDAVHDDYNNFKQAVKDLEIFSYLAKRDGIKRTIERKTMDLYQLLLHEVNVVKVDFETHRKSPEIMAAHPTYAGAALWARALLRRIAVPMGVVAAADYLQPTALAAEVRTQFEALQSSLEEYISKTHQEWINQIDKGIAAQLETPLMARRPDGFLEVKFSKDLLKLFAEIYYWQKLKYDIPYYVQEVYVKREELRILRENVLLVVRDYNSILEVLSKEEILLFRERVRFLDRKINPGLVSLTWASKGITDYFIKECRKHANEVQKTVALFMTANREIAACCKQMAETALWTIEAKKIYDLDEFETTQLASRLAVRDKLKGIHATIVEILGRLFDVFRQDGHDVLVQWSKFMTKVDVSIEDALRLAVKRSLQEICKAINGDTKASENRSEVQPLFKVNVVLDNNRMEFAPALASLEAAVNAAAKELILVVSHVPRLAEVLAQQLLEAPSGATAAAAAVAAVATVAGAGAAGGAVQAGRAANGGTGAPKRFYDLIASDEEVVKIVSSIQMGMTQNAANCQAYIKHWDSYREIWEINKDAFIRRYAKLKPAMSTFDADINRYNEVANNAQKEETLCNVNFVRLDCSPLKHAIVAHCHSWQSKLTTLLNNNAANDLATLFDMFRTRTDKMRAPPRDLDDLMDKITLVVQLKTDLGNIEAQFAPIQEQYMILEKYEVQIKDDEKAKLEALPAKWVSFKETLFETDSKLLESKDKFRTKLLVEVEEFKARVGNMSEDVHTKGPFTSATPSDKAHKQIADYLAQLNDSMHTQESLNKGLAVFGSDPVPAKDLPALKAELDVLDGVWTMLDEWTSSYSAWKEQQFLTLDLAKVEEVVQTYIKKLTKLQREAAKDWEVLGHLKDKVLHVKRIIPVLQDLRNPALRPRHWEQLVDEIGKSFDPASPQSTLDLVLELGLDQYSESIGIMSGAATKELSIEEGLQGIKDAWQSLELDIIGYKDKYHKVRSTDAIFELLEDNQVTLSSMKASKYYVAFSTLIDFWERTLSKVVEIIDVLLQVQKQWMYLENIFVGAEDIRKQLPKESAVFDLVNNRWKDILSGLNANKNVVHAVETPGLLELLQDMFVKLEKVQKSLDMYLETKRQFFPRFYFLSNDDLLEILGQARDPPAVQPHMKKCFDGINKLELQLVGSDARKHYEAIGMHSPDGEYVPFNMSVSLEGPVEGWLQDVEAAMRQTLTTVLIGCLTAMKKSKRDKWLNDWPGQLLILSGQIAWTADCTKALTDVERGDKHALKDLKKKQISMLKKLADLVRTNLSKVDRKKLIALITTEVHSRDVIERMAKNNIDSVNAFEWLSQLRFFWDKEEEDCVIRQTNTRFKYGYEYLGNSGRLVVTPLTDRCYMTLTTALHLCRGGSPQGPAGTGKTETVKDLGKALGKLVIIQNCSDGLDYKSMGRMFSGLAQTGAWGCFDEFNRIDIEVLSVVALQISSVLSAIQRRASTFIFEGQEIKIVWTTGIFITMNPTYAGRVELPDNLKALFRPVAMMSPDTALIAEIMLFAEGFNNTKVISKKVDTLYKVSAQQLSKQDHYDFGLRPLTSALRACGVRKRQDFSVPDETVIVLGMIDMNAPKLTSEDTPLFMGILNDLFPGVEAPRSVPQDVKDAVVQVMTERKLQTMELYDTKLARHSVMVVGATGVGKSTAWKTLQTALCNLLKAAPTKYSQVHTHILNLKALTLGELYGEFNMQTNEWTDGVLSSIMRTVCAADESGDNKWVVFDGPVDTLWIESMNSVMDDNKVLTLINGERIALPEQVSLLFEVENLAAASPATVSRCGMVYMDYADIGWRPAMTSWIQSKENETLVAKLTQLVDKYLPPLLKFRKQCTDIVAVHESTIVRSIPVLFDSLVAMEGSALTSDRVIEMWFLFSVIWAVGGPLRDTSRNKFDMFLREIDGQFPSKDTVYEYFVAEDKEAWLLWETRLPDNWRYPTNVPFYKIFVPTIDTLRIEYLSKSLIQAKQPCLVVGDVGVGKTSLLQSVLSQSDEHTAVLSIPFSARTTADRLQQIIEGKLEKRTKNVFVPIGGKHLICFIDDLNMPAKDAFGSQGPLEFLRHWMDYGYCFDKQKQLVKHVHEVQLVAAMGPPGGGRNPLSSRVQSRFHLLHMAFPNEVSLNRIFATIINQKLQDFEEELKPLGAIMTQSTIDVYHAVVAQFLPTPTKMHYLFNLRDISRVFQGLLRCHKDYYDTKDVLIKLWVHEVFRIFHDRLVDQHDKDQFIKMVDEKLAVAMNTSLKQLYTSKHVALFGDFATSDRIYQETPEPDALKRLFEEKLQDYNAEPGFIQLDLVLFRDAIEHMCRIVRVLGQPSGNVLLIGVGGSGRQSLTCLASYVAGIKTFRIKLSKNYRIIEFREDLKLLYRQCGCDDKETVFLLSDTQIVNEAFLEDFSSILSSGEVPNLFTPDELSEIRETLRPIARQQKRMDTPDALYAFFLERVRTNLHAVLCLSPVGDGFRNRLRMFPALVNCSTIDWFSDWPEDALQEVATKYLQTYALDATVNKAHIASVFTTAHLSVVASSKQMKVELKRPSYVTPINYLELVTNYGELYKTKKKAIGDLANKLSNGLRKLDDTKENVQKISVELEGARKQVAQFQKQCEDYLVIIVQQKREADEQAKQVSARSEKLQVEEEEVKGVADAARADLDQALPALEAATKALEALNKKDLNEIRSYGKPPPLVEKVMEAVMVLKKCEPTWDEAKRQLGNPNFIKQLIGFDKDNISDKILKRISQYCADENFQPDVVGKVSGAAKSLCLWVRAMETYANIYRTVAPKREKLRSAQEALEKKQATLREAKEKLQEIQDKLAHLQQQYDEKLALKEKLKKESDMTELKLARAEQLVSGLSGEKSRWESSIKVYQEAIGYLPGDCLLASAFLSYAGPFNTSYRMQLVEGTWMKAIKALEIPCSPDFNVCKFLGNEAEIRQWNIQGLPTDSFSIENGIMVTNGRRWPLLIDPQSQAVTWLKNMETKRGLKMVDLKQSDLLRTLESSIQFGVPVLVQGIMETIDPVLDPLLTKSVIKKQGRLIIRLGDKEVDFNPDFKLYLTTKLANPHYSPEIFAKATIVNFAVKERGLEDQLLGIVVRKEKPDLEDQKDKLVTSVASAKKRLLELEDEILGLLSSSEGSLLDDEKMVNTLKSSKTIAEQVTQQLIVSQQTEAEIDVAREQYRLSAARASVLYFVLNDLSSVDPMYQFSLESYVELFEKSIAKSKKSEDIQQRIEFLNQYHTYAVYKYACRGLFEKDKLLFSFHMAAKILLNAGKLHKDLYEFFLRGGIIFDRDAQAPNPCTEWLSETAWDNLCVLDMLPGFQSLISSVEQSEREWKAWFMSAEPEKLVLPGDWPSKTNEFQRMVIVRAFRSDRVIFCARNFVASSLGQSFIEPPILDMQEVVGDSAPHIPLVFILSPGMDPISALSQLAQSVGMADRFHHLSLGQGQAPKATHLLQEGIREGMWVFLANCHLSISWMPALEKIVEGLAKEQPHPDFRIWLSSSPHPQFPITILHSAIKMTTEPPKGLRANMLRLYAKATDESLAVCRKTNDYKRLLFGLSFFHSVLLERKKFLTLGWNNAVDFNDSDYEICNSILSLLLDDYAETPWDALRYLIAEANYGGRITDDWDRRILKSYISSFFCGDALTQPQFKLSSLPQYYVPEPGSAQSYRDYVGTWPIYDRPEAFGQHPNADIASQIRESNNLLSTLVSLQPQVVSAAGGMTVEDKVLAMAADLTRKVSADLDLEMAYRAAQLDTQNPILVVLVQEIKRYNSLLQSMRASLADLQNGIRGIVLMTPELEEMFTCIVDGRVPPSWAKAYPSVKMLAAWIRDLNQRVEFFADWARGTEPKSYWLGAFTFPTGFLTAVLQRAARRLNVSIDSLAWDFAVMQVGEDDAGGNSAINAAVANGVTKDGIIVRGVYLEGAGWDRRTNALTDPRPMELLTPLPPVLFRPSEAKRKSGKGQYVCPVYYYPIRAEVRGRASFVIAMDVRSGTHDADYWIQRGTACILSTS</sequence>
<dbReference type="InterPro" id="IPR043157">
    <property type="entry name" value="Dynein_AAA1S"/>
</dbReference>
<dbReference type="InterPro" id="IPR043160">
    <property type="entry name" value="Dynein_C_barrel"/>
</dbReference>
<keyword evidence="16" id="KW-0966">Cell projection</keyword>
<evidence type="ECO:0000256" key="9">
    <source>
        <dbReference type="ARBA" id="ARBA00022840"/>
    </source>
</evidence>
<feature type="compositionally biased region" description="Polar residues" evidence="22">
    <location>
        <begin position="96"/>
        <end position="105"/>
    </location>
</feature>
<keyword evidence="10" id="KW-0282">Flagellum</keyword>
<dbReference type="Pfam" id="PF12780">
    <property type="entry name" value="AAA_8"/>
    <property type="match status" value="1"/>
</dbReference>
<evidence type="ECO:0000256" key="18">
    <source>
        <dbReference type="ARBA" id="ARBA00054075"/>
    </source>
</evidence>
<feature type="coiled-coil region" evidence="21">
    <location>
        <begin position="3368"/>
        <end position="3433"/>
    </location>
</feature>
<dbReference type="Pfam" id="PF18198">
    <property type="entry name" value="AAA_lid_11"/>
    <property type="match status" value="1"/>
</dbReference>
<dbReference type="InterPro" id="IPR042222">
    <property type="entry name" value="Dynein_2_N"/>
</dbReference>
<dbReference type="GO" id="GO:0005524">
    <property type="term" value="F:ATP binding"/>
    <property type="evidence" value="ECO:0007669"/>
    <property type="project" value="UniProtKB-KW"/>
</dbReference>
<dbReference type="GO" id="GO:0070286">
    <property type="term" value="P:axonemal dynein complex assembly"/>
    <property type="evidence" value="ECO:0007669"/>
    <property type="project" value="UniProtKB-ARBA"/>
</dbReference>
<dbReference type="eggNOG" id="KOG3595">
    <property type="taxonomic scope" value="Eukaryota"/>
</dbReference>
<dbReference type="InterPro" id="IPR035699">
    <property type="entry name" value="AAA_6"/>
</dbReference>
<dbReference type="FunFam" id="3.20.180.20:FF:000003">
    <property type="entry name" value="Dynein heavy chain 12, axonemal"/>
    <property type="match status" value="1"/>
</dbReference>
<dbReference type="InterPro" id="IPR027417">
    <property type="entry name" value="P-loop_NTPase"/>
</dbReference>
<evidence type="ECO:0000256" key="13">
    <source>
        <dbReference type="ARBA" id="ARBA00023069"/>
    </source>
</evidence>
<accession>A0A0L0S843</accession>
<organism evidence="24 25">
    <name type="scientific">Allomyces macrogynus (strain ATCC 38327)</name>
    <name type="common">Allomyces javanicus var. macrogynus</name>
    <dbReference type="NCBI Taxonomy" id="578462"/>
    <lineage>
        <taxon>Eukaryota</taxon>
        <taxon>Fungi</taxon>
        <taxon>Fungi incertae sedis</taxon>
        <taxon>Blastocladiomycota</taxon>
        <taxon>Blastocladiomycetes</taxon>
        <taxon>Blastocladiales</taxon>
        <taxon>Blastocladiaceae</taxon>
        <taxon>Allomyces</taxon>
    </lineage>
</organism>
<dbReference type="Pfam" id="PF03028">
    <property type="entry name" value="Dynein_heavy"/>
    <property type="match status" value="1"/>
</dbReference>
<evidence type="ECO:0000256" key="17">
    <source>
        <dbReference type="ARBA" id="ARBA00033439"/>
    </source>
</evidence>
<dbReference type="Pfam" id="PF08393">
    <property type="entry name" value="DHC_N2"/>
    <property type="match status" value="1"/>
</dbReference>
<dbReference type="SMART" id="SM00382">
    <property type="entry name" value="AAA"/>
    <property type="match status" value="2"/>
</dbReference>
<evidence type="ECO:0000256" key="7">
    <source>
        <dbReference type="ARBA" id="ARBA00022737"/>
    </source>
</evidence>
<evidence type="ECO:0000256" key="3">
    <source>
        <dbReference type="ARBA" id="ARBA00011655"/>
    </source>
</evidence>
<dbReference type="OrthoDB" id="447173at2759"/>
<evidence type="ECO:0000256" key="20">
    <source>
        <dbReference type="ARBA" id="ARBA00077719"/>
    </source>
</evidence>
<dbReference type="OMA" id="ILKNDMQ"/>
<feature type="coiled-coil region" evidence="21">
    <location>
        <begin position="3165"/>
        <end position="3224"/>
    </location>
</feature>
<comment type="function">
    <text evidence="18">Force generating protein of eukaryotic cilia and flagella. Produces force towards the minus ends of microtubules. Dynein has ATPase activity; the force-producing power stroke is thought to occur on release of ADP. Required for assembly of the I1 inner arm complex and its targeting to the appropriate axoneme location. Also required for phototaxis.</text>
</comment>
<dbReference type="Gene3D" id="1.20.1270.280">
    <property type="match status" value="1"/>
</dbReference>
<evidence type="ECO:0000256" key="21">
    <source>
        <dbReference type="SAM" id="Coils"/>
    </source>
</evidence>
<evidence type="ECO:0000256" key="6">
    <source>
        <dbReference type="ARBA" id="ARBA00022701"/>
    </source>
</evidence>
<dbReference type="Pfam" id="PF12781">
    <property type="entry name" value="AAA_9"/>
    <property type="match status" value="1"/>
</dbReference>
<dbReference type="Gene3D" id="3.10.490.20">
    <property type="match status" value="1"/>
</dbReference>
<dbReference type="FunFam" id="1.20.920.20:FF:000001">
    <property type="entry name" value="dynein heavy chain 2, axonemal"/>
    <property type="match status" value="1"/>
</dbReference>
<dbReference type="InterPro" id="IPR035706">
    <property type="entry name" value="AAA_9"/>
</dbReference>
<dbReference type="Gene3D" id="1.20.920.20">
    <property type="match status" value="1"/>
</dbReference>
<evidence type="ECO:0000313" key="25">
    <source>
        <dbReference type="Proteomes" id="UP000054350"/>
    </source>
</evidence>
<evidence type="ECO:0000256" key="2">
    <source>
        <dbReference type="ARBA" id="ARBA00004430"/>
    </source>
</evidence>
<dbReference type="GO" id="GO:0045505">
    <property type="term" value="F:dynein intermediate chain binding"/>
    <property type="evidence" value="ECO:0007669"/>
    <property type="project" value="InterPro"/>
</dbReference>
<dbReference type="Gene3D" id="1.20.140.100">
    <property type="entry name" value="Dynein heavy chain, N-terminal domain 2"/>
    <property type="match status" value="1"/>
</dbReference>
<dbReference type="Gene3D" id="1.10.8.1220">
    <property type="match status" value="1"/>
</dbReference>
<dbReference type="Gene3D" id="6.10.140.1060">
    <property type="match status" value="1"/>
</dbReference>
<dbReference type="FunFam" id="3.10.490.20:FF:000008">
    <property type="entry name" value="dynein heavy chain 2, axonemal"/>
    <property type="match status" value="1"/>
</dbReference>
<dbReference type="GO" id="GO:0060294">
    <property type="term" value="P:cilium movement involved in cell motility"/>
    <property type="evidence" value="ECO:0007669"/>
    <property type="project" value="UniProtKB-ARBA"/>
</dbReference>
<dbReference type="Gene3D" id="1.20.920.30">
    <property type="match status" value="1"/>
</dbReference>
<dbReference type="InterPro" id="IPR041466">
    <property type="entry name" value="Dynein_AAA5_ext"/>
</dbReference>
<dbReference type="Gene3D" id="1.20.58.1120">
    <property type="match status" value="1"/>
</dbReference>
<dbReference type="InterPro" id="IPR054354">
    <property type="entry name" value="DYNC2H1-like_lid"/>
</dbReference>
<name>A0A0L0S843_ALLM3</name>
<dbReference type="Gene3D" id="3.20.180.20">
    <property type="entry name" value="Dynein heavy chain, N-terminal domain 2"/>
    <property type="match status" value="1"/>
</dbReference>
<comment type="subcellular location">
    <subcellularLocation>
        <location evidence="1">Cell projection</location>
        <location evidence="1">Cilium</location>
        <location evidence="1">Flagellum</location>
    </subcellularLocation>
    <subcellularLocation>
        <location evidence="2">Cytoplasm</location>
        <location evidence="2">Cytoskeleton</location>
        <location evidence="2">Cilium axoneme</location>
    </subcellularLocation>
</comment>
<dbReference type="Pfam" id="PF17852">
    <property type="entry name" value="Dynein_AAA_lid"/>
    <property type="match status" value="1"/>
</dbReference>
<dbReference type="SUPFAM" id="SSF52540">
    <property type="entry name" value="P-loop containing nucleoside triphosphate hydrolases"/>
    <property type="match status" value="4"/>
</dbReference>
<evidence type="ECO:0000256" key="12">
    <source>
        <dbReference type="ARBA" id="ARBA00023054"/>
    </source>
</evidence>
<keyword evidence="12 21" id="KW-0175">Coiled coil</keyword>
<dbReference type="InterPro" id="IPR041228">
    <property type="entry name" value="Dynein_C"/>
</dbReference>
<reference evidence="24 25" key="1">
    <citation type="submission" date="2009-11" db="EMBL/GenBank/DDBJ databases">
        <title>Annotation of Allomyces macrogynus ATCC 38327.</title>
        <authorList>
            <consortium name="The Broad Institute Genome Sequencing Platform"/>
            <person name="Russ C."/>
            <person name="Cuomo C."/>
            <person name="Burger G."/>
            <person name="Gray M.W."/>
            <person name="Holland P.W.H."/>
            <person name="King N."/>
            <person name="Lang F.B.F."/>
            <person name="Roger A.J."/>
            <person name="Ruiz-Trillo I."/>
            <person name="Young S.K."/>
            <person name="Zeng Q."/>
            <person name="Gargeya S."/>
            <person name="Fitzgerald M."/>
            <person name="Haas B."/>
            <person name="Abouelleil A."/>
            <person name="Alvarado L."/>
            <person name="Arachchi H.M."/>
            <person name="Berlin A."/>
            <person name="Chapman S.B."/>
            <person name="Gearin G."/>
            <person name="Goldberg J."/>
            <person name="Griggs A."/>
            <person name="Gujja S."/>
            <person name="Hansen M."/>
            <person name="Heiman D."/>
            <person name="Howarth C."/>
            <person name="Larimer J."/>
            <person name="Lui A."/>
            <person name="MacDonald P.J.P."/>
            <person name="McCowen C."/>
            <person name="Montmayeur A."/>
            <person name="Murphy C."/>
            <person name="Neiman D."/>
            <person name="Pearson M."/>
            <person name="Priest M."/>
            <person name="Roberts A."/>
            <person name="Saif S."/>
            <person name="Shea T."/>
            <person name="Sisk P."/>
            <person name="Stolte C."/>
            <person name="Sykes S."/>
            <person name="Wortman J."/>
            <person name="Nusbaum C."/>
            <person name="Birren B."/>
        </authorList>
    </citation>
    <scope>NUCLEOTIDE SEQUENCE [LARGE SCALE GENOMIC DNA]</scope>
    <source>
        <strain evidence="24 25">ATCC 38327</strain>
    </source>
</reference>
<dbReference type="FunFam" id="3.40.50.300:FF:000044">
    <property type="entry name" value="Dynein heavy chain 5, axonemal"/>
    <property type="match status" value="1"/>
</dbReference>
<dbReference type="InterPro" id="IPR024317">
    <property type="entry name" value="Dynein_heavy_chain_D4_dom"/>
</dbReference>
<dbReference type="GO" id="GO:0005858">
    <property type="term" value="C:axonemal dynein complex"/>
    <property type="evidence" value="ECO:0007669"/>
    <property type="project" value="UniProtKB-ARBA"/>
</dbReference>
<dbReference type="VEuPathDB" id="FungiDB:AMAG_04077"/>
<dbReference type="STRING" id="578462.A0A0L0S843"/>
<dbReference type="PANTHER" id="PTHR45703">
    <property type="entry name" value="DYNEIN HEAVY CHAIN"/>
    <property type="match status" value="1"/>
</dbReference>
<dbReference type="FunFam" id="1.10.8.1220:FF:000001">
    <property type="entry name" value="Dynein axonemal heavy chain 5"/>
    <property type="match status" value="1"/>
</dbReference>
<dbReference type="Gene3D" id="3.40.50.300">
    <property type="entry name" value="P-loop containing nucleotide triphosphate hydrolases"/>
    <property type="match status" value="5"/>
</dbReference>
<feature type="domain" description="AAA+ ATPase" evidence="23">
    <location>
        <begin position="2561"/>
        <end position="2707"/>
    </location>
</feature>
<dbReference type="PANTHER" id="PTHR45703:SF32">
    <property type="entry name" value="DYNEINS HEAVY CHAIN"/>
    <property type="match status" value="1"/>
</dbReference>
<dbReference type="FunFam" id="1.10.8.710:FF:000001">
    <property type="entry name" value="Dynein axonemal heavy chain 2"/>
    <property type="match status" value="1"/>
</dbReference>
<evidence type="ECO:0000259" key="23">
    <source>
        <dbReference type="SMART" id="SM00382"/>
    </source>
</evidence>
<dbReference type="FunFam" id="3.40.50.300:FF:000049">
    <property type="entry name" value="Dynein, axonemal, heavy chain 5"/>
    <property type="match status" value="1"/>
</dbReference>
<proteinExistence type="predicted"/>
<reference evidence="25" key="2">
    <citation type="submission" date="2009-11" db="EMBL/GenBank/DDBJ databases">
        <title>The Genome Sequence of Allomyces macrogynus strain ATCC 38327.</title>
        <authorList>
            <consortium name="The Broad Institute Genome Sequencing Platform"/>
            <person name="Russ C."/>
            <person name="Cuomo C."/>
            <person name="Shea T."/>
            <person name="Young S.K."/>
            <person name="Zeng Q."/>
            <person name="Koehrsen M."/>
            <person name="Haas B."/>
            <person name="Borodovsky M."/>
            <person name="Guigo R."/>
            <person name="Alvarado L."/>
            <person name="Berlin A."/>
            <person name="Borenstein D."/>
            <person name="Chen Z."/>
            <person name="Engels R."/>
            <person name="Freedman E."/>
            <person name="Gellesch M."/>
            <person name="Goldberg J."/>
            <person name="Griggs A."/>
            <person name="Gujja S."/>
            <person name="Heiman D."/>
            <person name="Hepburn T."/>
            <person name="Howarth C."/>
            <person name="Jen D."/>
            <person name="Larson L."/>
            <person name="Lewis B."/>
            <person name="Mehta T."/>
            <person name="Park D."/>
            <person name="Pearson M."/>
            <person name="Roberts A."/>
            <person name="Saif S."/>
            <person name="Shenoy N."/>
            <person name="Sisk P."/>
            <person name="Stolte C."/>
            <person name="Sykes S."/>
            <person name="Walk T."/>
            <person name="White J."/>
            <person name="Yandava C."/>
            <person name="Burger G."/>
            <person name="Gray M.W."/>
            <person name="Holland P.W.H."/>
            <person name="King N."/>
            <person name="Lang F.B.F."/>
            <person name="Roger A.J."/>
            <person name="Ruiz-Trillo I."/>
            <person name="Lander E."/>
            <person name="Nusbaum C."/>
        </authorList>
    </citation>
    <scope>NUCLEOTIDE SEQUENCE [LARGE SCALE GENOMIC DNA]</scope>
    <source>
        <strain evidence="25">ATCC 38327</strain>
    </source>
</reference>
<dbReference type="FunFam" id="1.20.920.30:FF:000005">
    <property type="entry name" value="Dynein, axonemal, heavy chain 2"/>
    <property type="match status" value="1"/>
</dbReference>
<dbReference type="FunFam" id="3.40.50.300:FF:000153">
    <property type="entry name" value="Dynein axonemal heavy chain 1"/>
    <property type="match status" value="1"/>
</dbReference>
<dbReference type="InterPro" id="IPR056759">
    <property type="entry name" value="DYH2-5-8_CC"/>
</dbReference>
<dbReference type="InterPro" id="IPR042228">
    <property type="entry name" value="Dynein_linker_3"/>
</dbReference>
<keyword evidence="8" id="KW-0547">Nucleotide-binding</keyword>
<dbReference type="EMBL" id="GG745333">
    <property type="protein sequence ID" value="KNE58509.1"/>
    <property type="molecule type" value="Genomic_DNA"/>
</dbReference>
<comment type="subunit">
    <text evidence="19">The I1 inner arm complex (also known as the f dynein complex) is a two-headed isoform composed of two heavy chains (1-alpha and 1-beta), three intermediate chains and three light chains. I1 occupies a specific position proximal to the first radial spoke and repeats every 96 nm along the length of the axoneme.</text>
</comment>
<evidence type="ECO:0000256" key="16">
    <source>
        <dbReference type="ARBA" id="ARBA00023273"/>
    </source>
</evidence>
<evidence type="ECO:0000256" key="19">
    <source>
        <dbReference type="ARBA" id="ARBA00063032"/>
    </source>
</evidence>
<dbReference type="Pfam" id="PF22597">
    <property type="entry name" value="DYN_lid"/>
    <property type="match status" value="1"/>
</dbReference>
<dbReference type="InterPro" id="IPR003593">
    <property type="entry name" value="AAA+_ATPase"/>
</dbReference>
<dbReference type="InterPro" id="IPR013602">
    <property type="entry name" value="Dynein_heavy_linker"/>
</dbReference>
<dbReference type="Pfam" id="PF12774">
    <property type="entry name" value="AAA_6"/>
    <property type="match status" value="1"/>
</dbReference>
<evidence type="ECO:0000256" key="1">
    <source>
        <dbReference type="ARBA" id="ARBA00004230"/>
    </source>
</evidence>
<dbReference type="Pfam" id="PF25007">
    <property type="entry name" value="DYH2-5-8_CC"/>
    <property type="match status" value="1"/>
</dbReference>
<dbReference type="InterPro" id="IPR042219">
    <property type="entry name" value="AAA_lid_11_sf"/>
</dbReference>
<dbReference type="Gene3D" id="1.10.8.710">
    <property type="match status" value="1"/>
</dbReference>
<feature type="compositionally biased region" description="Polar residues" evidence="22">
    <location>
        <begin position="47"/>
        <end position="59"/>
    </location>
</feature>
<dbReference type="GO" id="GO:0008569">
    <property type="term" value="F:minus-end-directed microtubule motor activity"/>
    <property type="evidence" value="ECO:0007669"/>
    <property type="project" value="InterPro"/>
</dbReference>
<keyword evidence="25" id="KW-1185">Reference proteome</keyword>
<evidence type="ECO:0000256" key="8">
    <source>
        <dbReference type="ARBA" id="ARBA00022741"/>
    </source>
</evidence>
<keyword evidence="11" id="KW-0243">Dynein</keyword>
<evidence type="ECO:0000256" key="5">
    <source>
        <dbReference type="ARBA" id="ARBA00022490"/>
    </source>
</evidence>
<evidence type="ECO:0000256" key="22">
    <source>
        <dbReference type="SAM" id="MobiDB-lite"/>
    </source>
</evidence>
<keyword evidence="13" id="KW-0969">Cilium</keyword>
<dbReference type="FunFam" id="1.20.140.100:FF:000006">
    <property type="entry name" value="dynein heavy chain 2, axonemal"/>
    <property type="match status" value="1"/>
</dbReference>
<keyword evidence="5" id="KW-0963">Cytoplasm</keyword>
<dbReference type="InterPro" id="IPR026983">
    <property type="entry name" value="DHC"/>
</dbReference>
<dbReference type="GO" id="GO:0051959">
    <property type="term" value="F:dynein light intermediate chain binding"/>
    <property type="evidence" value="ECO:0007669"/>
    <property type="project" value="InterPro"/>
</dbReference>
<comment type="subunit">
    <text evidence="3">Consists of at least two heavy chains and a number of intermediate and light chains.</text>
</comment>
<feature type="domain" description="AAA+ ATPase" evidence="23">
    <location>
        <begin position="1962"/>
        <end position="2098"/>
    </location>
</feature>
<keyword evidence="14" id="KW-0505">Motor protein</keyword>
<gene>
    <name evidence="24" type="ORF">AMAG_04077</name>
</gene>
<evidence type="ECO:0000256" key="14">
    <source>
        <dbReference type="ARBA" id="ARBA00023175"/>
    </source>
</evidence>